<dbReference type="Gene3D" id="3.40.50.1010">
    <property type="entry name" value="5'-nuclease"/>
    <property type="match status" value="1"/>
</dbReference>
<evidence type="ECO:0000256" key="1">
    <source>
        <dbReference type="SAM" id="MobiDB-lite"/>
    </source>
</evidence>
<evidence type="ECO:0000313" key="2">
    <source>
        <dbReference type="EMBL" id="AIZ77292.1"/>
    </source>
</evidence>
<dbReference type="OrthoDB" id="6569at10239"/>
<keyword evidence="2" id="KW-0540">Nuclease</keyword>
<dbReference type="RefSeq" id="YP_009112780.1">
    <property type="nucleotide sequence ID" value="NC_025963.1"/>
</dbReference>
<name>A0A0A7MC34_9POXV</name>
<proteinExistence type="predicted"/>
<accession>A0A0A7MC34</accession>
<evidence type="ECO:0000313" key="3">
    <source>
        <dbReference type="Proteomes" id="UP000107385"/>
    </source>
</evidence>
<dbReference type="Proteomes" id="UP000107385">
    <property type="component" value="Segment"/>
</dbReference>
<sequence>MGIKNLKALLLSHGSLKPYEPAEGERYPAVFVDGFSVLMTMAYSCADEEEFRTAVAERVQHWTRIADAGRLVVFLDRGEIAIKQPLREQRRRATRERANRNRAIVAKAEAEDLEEQKRLRDNREARDAQERQPAPPDDEFAEEIRAEKQLKLQRIRFQLSIASHDVVKSLIASALRSAGENVETVYCDGVDAEMVMCTRGRAAAEAGGRWPLLVTTDQDALLFTATDRLPKVVSTVSACYLFTPTAETEYLCKLAALTNGCDFFPGLGGISVSVESLSRMALFEEFTPANVAASLCTRPMRLAGVERAERAAVADAVSFIERYARGDEGIYRCVPPDACCGRSFILGAALDDADALLAPTGLGVVADMIMHLPPQREPTPEELALLEDMEARARAGRVIDAHVMRTAELLGYSECQADLATTSVSAAKGVLLRLRGTRAFVNAEHLEIESEPRLLKLA</sequence>
<dbReference type="KEGG" id="vg:22647439"/>
<dbReference type="GO" id="GO:0004519">
    <property type="term" value="F:endonuclease activity"/>
    <property type="evidence" value="ECO:0007669"/>
    <property type="project" value="UniProtKB-KW"/>
</dbReference>
<protein>
    <submittedName>
        <fullName evidence="2">Putative FEN-1 like endonuclease</fullName>
    </submittedName>
</protein>
<feature type="compositionally biased region" description="Basic and acidic residues" evidence="1">
    <location>
        <begin position="115"/>
        <end position="130"/>
    </location>
</feature>
<dbReference type="EMBL" id="KM502564">
    <property type="protein sequence ID" value="AIZ77292.1"/>
    <property type="molecule type" value="Genomic_DNA"/>
</dbReference>
<dbReference type="InterPro" id="IPR007678">
    <property type="entry name" value="Poxvirus_G5"/>
</dbReference>
<reference evidence="2 3" key="1">
    <citation type="submission" date="2014-09" db="EMBL/GenBank/DDBJ databases">
        <title>Parapoxvirus (PPV) of red deer reveals sub-clinical infection and confirms a unique species.</title>
        <authorList>
            <person name="Friederichs S."/>
            <person name="Stefan K."/>
            <person name="Helmut B."/>
            <person name="Heike L."/>
            <person name="Mathias B."/>
        </authorList>
    </citation>
    <scope>NUCLEOTIDE SEQUENCE [LARGE SCALE GENOMIC DNA]</scope>
    <source>
        <strain evidence="2">HL953</strain>
    </source>
</reference>
<keyword evidence="2" id="KW-0378">Hydrolase</keyword>
<dbReference type="Pfam" id="PF04599">
    <property type="entry name" value="Pox_G5"/>
    <property type="match status" value="1"/>
</dbReference>
<feature type="region of interest" description="Disordered" evidence="1">
    <location>
        <begin position="115"/>
        <end position="140"/>
    </location>
</feature>
<keyword evidence="2" id="KW-0255">Endonuclease</keyword>
<dbReference type="GeneID" id="22647439"/>
<keyword evidence="3" id="KW-1185">Reference proteome</keyword>
<organism evidence="2 3">
    <name type="scientific">Parapoxvirus red deer/HL953</name>
    <dbReference type="NCBI Taxonomy" id="1579460"/>
    <lineage>
        <taxon>Viruses</taxon>
        <taxon>Varidnaviria</taxon>
        <taxon>Bamfordvirae</taxon>
        <taxon>Nucleocytoviricota</taxon>
        <taxon>Pokkesviricetes</taxon>
        <taxon>Chitovirales</taxon>
        <taxon>Poxviridae</taxon>
        <taxon>Chordopoxvirinae</taxon>
        <taxon>Parapoxvirus</taxon>
        <taxon>Parapoxvirus reddeerpox</taxon>
        <taxon>Red deerpox virus</taxon>
    </lineage>
</organism>